<feature type="domain" description="EamA" evidence="7">
    <location>
        <begin position="92"/>
        <end position="226"/>
    </location>
</feature>
<dbReference type="EMBL" id="AP006619">
    <property type="protein sequence ID" value="BAD60554.1"/>
    <property type="molecule type" value="Genomic_DNA"/>
</dbReference>
<evidence type="ECO:0000256" key="5">
    <source>
        <dbReference type="ARBA" id="ARBA00023136"/>
    </source>
</evidence>
<feature type="transmembrane region" description="Helical" evidence="6">
    <location>
        <begin position="118"/>
        <end position="140"/>
    </location>
</feature>
<name>Q5YMN7_NOCFA</name>
<dbReference type="SUPFAM" id="SSF103481">
    <property type="entry name" value="Multidrug resistance efflux transporter EmrE"/>
    <property type="match status" value="2"/>
</dbReference>
<keyword evidence="9" id="KW-1185">Reference proteome</keyword>
<dbReference type="Proteomes" id="UP000006820">
    <property type="component" value="Plasmid pNF1"/>
</dbReference>
<comment type="similarity">
    <text evidence="2">Belongs to the EamA transporter family.</text>
</comment>
<proteinExistence type="inferred from homology"/>
<dbReference type="InterPro" id="IPR000620">
    <property type="entry name" value="EamA_dom"/>
</dbReference>
<evidence type="ECO:0000313" key="8">
    <source>
        <dbReference type="EMBL" id="BAD60554.1"/>
    </source>
</evidence>
<evidence type="ECO:0000256" key="4">
    <source>
        <dbReference type="ARBA" id="ARBA00022989"/>
    </source>
</evidence>
<comment type="subcellular location">
    <subcellularLocation>
        <location evidence="1">Membrane</location>
        <topology evidence="1">Multi-pass membrane protein</topology>
    </subcellularLocation>
</comment>
<feature type="domain" description="EamA" evidence="7">
    <location>
        <begin position="11"/>
        <end position="84"/>
    </location>
</feature>
<dbReference type="PANTHER" id="PTHR32322">
    <property type="entry name" value="INNER MEMBRANE TRANSPORTER"/>
    <property type="match status" value="1"/>
</dbReference>
<keyword evidence="4 6" id="KW-1133">Transmembrane helix</keyword>
<feature type="transmembrane region" description="Helical" evidence="6">
    <location>
        <begin position="92"/>
        <end position="111"/>
    </location>
</feature>
<evidence type="ECO:0000313" key="9">
    <source>
        <dbReference type="Proteomes" id="UP000006820"/>
    </source>
</evidence>
<feature type="transmembrane region" description="Helical" evidence="6">
    <location>
        <begin position="152"/>
        <end position="172"/>
    </location>
</feature>
<dbReference type="InterPro" id="IPR050638">
    <property type="entry name" value="AA-Vitamin_Transporters"/>
</dbReference>
<evidence type="ECO:0000259" key="7">
    <source>
        <dbReference type="Pfam" id="PF00892"/>
    </source>
</evidence>
<dbReference type="KEGG" id="nfa:PNF1_290"/>
<dbReference type="AlphaFoldDB" id="Q5YMN7"/>
<dbReference type="GO" id="GO:0016020">
    <property type="term" value="C:membrane"/>
    <property type="evidence" value="ECO:0007669"/>
    <property type="project" value="UniProtKB-SubCell"/>
</dbReference>
<dbReference type="Pfam" id="PF00892">
    <property type="entry name" value="EamA"/>
    <property type="match status" value="2"/>
</dbReference>
<organism evidence="8 9">
    <name type="scientific">Nocardia farcinica (strain IFM 10152)</name>
    <dbReference type="NCBI Taxonomy" id="247156"/>
    <lineage>
        <taxon>Bacteria</taxon>
        <taxon>Bacillati</taxon>
        <taxon>Actinomycetota</taxon>
        <taxon>Actinomycetes</taxon>
        <taxon>Mycobacteriales</taxon>
        <taxon>Nocardiaceae</taxon>
        <taxon>Nocardia</taxon>
    </lineage>
</organism>
<gene>
    <name evidence="8" type="ordered locus">PNF1_290</name>
</gene>
<feature type="transmembrane region" description="Helical" evidence="6">
    <location>
        <begin position="12"/>
        <end position="34"/>
    </location>
</feature>
<evidence type="ECO:0000256" key="6">
    <source>
        <dbReference type="SAM" id="Phobius"/>
    </source>
</evidence>
<reference evidence="8 9" key="1">
    <citation type="journal article" date="2004" name="Proc. Natl. Acad. Sci. U.S.A.">
        <title>The complete genomic sequence of Nocardia farcinica IFM 10152.</title>
        <authorList>
            <person name="Ishikawa J."/>
            <person name="Yamashita A."/>
            <person name="Mikami Y."/>
            <person name="Hoshino Y."/>
            <person name="Kurita H."/>
            <person name="Hotta K."/>
            <person name="Shiba T."/>
            <person name="Hattori M."/>
        </authorList>
    </citation>
    <scope>NUCLEOTIDE SEQUENCE [LARGE SCALE GENOMIC DNA]</scope>
    <source>
        <strain evidence="8 9">IFM 10152</strain>
        <plasmid evidence="9">Plasmid pNF1</plasmid>
    </source>
</reference>
<feature type="transmembrane region" description="Helical" evidence="6">
    <location>
        <begin position="209"/>
        <end position="229"/>
    </location>
</feature>
<sequence>MALLVSRGAAVWSLIGVLALLNVTVAFGAMFASITGVTTGVASVLSNSASLLVVLPAWWLFGERPRLLGITGVAVGFGGLVIIAAPSGGGRGAGLALLAAFGIAVGALLARRLSSIDLLVLGAWQFLLGGTVLAGIACVVEGPPTTIAWSSRFTLTLAVLALVATALPYLLWFGELRRASLTAVTTWTLLVPVVGVILGVVVLDEPITLAGVIGDVIVVAGLAVVARAARPSRAETLSATDTVDYRPLEE</sequence>
<dbReference type="InterPro" id="IPR037185">
    <property type="entry name" value="EmrE-like"/>
</dbReference>
<feature type="transmembrane region" description="Helical" evidence="6">
    <location>
        <begin position="184"/>
        <end position="203"/>
    </location>
</feature>
<dbReference type="eggNOG" id="COG0697">
    <property type="taxonomic scope" value="Bacteria"/>
</dbReference>
<keyword evidence="5 6" id="KW-0472">Membrane</keyword>
<dbReference type="PANTHER" id="PTHR32322:SF2">
    <property type="entry name" value="EAMA DOMAIN-CONTAINING PROTEIN"/>
    <property type="match status" value="1"/>
</dbReference>
<evidence type="ECO:0000256" key="2">
    <source>
        <dbReference type="ARBA" id="ARBA00007362"/>
    </source>
</evidence>
<dbReference type="HOGENOM" id="CLU_033863_2_2_11"/>
<keyword evidence="3 6" id="KW-0812">Transmembrane</keyword>
<feature type="transmembrane region" description="Helical" evidence="6">
    <location>
        <begin position="67"/>
        <end position="86"/>
    </location>
</feature>
<protein>
    <submittedName>
        <fullName evidence="8">Putative membrane protein</fullName>
    </submittedName>
</protein>
<accession>Q5YMN7</accession>
<feature type="transmembrane region" description="Helical" evidence="6">
    <location>
        <begin position="40"/>
        <end position="60"/>
    </location>
</feature>
<keyword evidence="8" id="KW-0614">Plasmid</keyword>
<evidence type="ECO:0000256" key="1">
    <source>
        <dbReference type="ARBA" id="ARBA00004141"/>
    </source>
</evidence>
<geneLocation type="plasmid" evidence="8 9">
    <name>pNF1</name>
</geneLocation>
<evidence type="ECO:0000256" key="3">
    <source>
        <dbReference type="ARBA" id="ARBA00022692"/>
    </source>
</evidence>